<evidence type="ECO:0000256" key="5">
    <source>
        <dbReference type="RuleBase" id="RU000499"/>
    </source>
</evidence>
<name>A0A084EWW5_9BACT</name>
<gene>
    <name evidence="6" type="ORF">UDIV_6030</name>
</gene>
<reference evidence="6 7" key="1">
    <citation type="submission" date="2014-02" db="EMBL/GenBank/DDBJ databases">
        <title>Genome sequence of Ureaplasma diversum strain 246.</title>
        <authorList>
            <person name="Sirand-Pugnet P."/>
            <person name="Breton M."/>
            <person name="Dordet-Frisoni E."/>
            <person name="Baranowski E."/>
            <person name="Barre A."/>
            <person name="Couture C."/>
            <person name="Dupuy V."/>
            <person name="Gaurivaud P."/>
            <person name="Jacob D."/>
            <person name="Lemaitre C."/>
            <person name="Manso-Silvan L."/>
            <person name="Nikolski M."/>
            <person name="Nouvel L.-X."/>
            <person name="Poumarat F."/>
            <person name="Tardy F."/>
            <person name="Thebault P."/>
            <person name="Theil S."/>
            <person name="Citti C."/>
            <person name="Thiaucourt F."/>
            <person name="Blanchard A."/>
        </authorList>
    </citation>
    <scope>NUCLEOTIDE SEQUENCE [LARGE SCALE GENOMIC DNA]</scope>
    <source>
        <strain evidence="6 7">NCTC 246</strain>
    </source>
</reference>
<comment type="caution">
    <text evidence="6">The sequence shown here is derived from an EMBL/GenBank/DDBJ whole genome shotgun (WGS) entry which is preliminary data.</text>
</comment>
<keyword evidence="2 5" id="KW-0575">Peroxidase</keyword>
<dbReference type="SUPFAM" id="SSF52833">
    <property type="entry name" value="Thioredoxin-like"/>
    <property type="match status" value="1"/>
</dbReference>
<comment type="similarity">
    <text evidence="1 5">Belongs to the glutathione peroxidase family.</text>
</comment>
<keyword evidence="3 5" id="KW-0560">Oxidoreductase</keyword>
<dbReference type="CDD" id="cd00340">
    <property type="entry name" value="GSH_Peroxidase"/>
    <property type="match status" value="1"/>
</dbReference>
<protein>
    <recommendedName>
        <fullName evidence="5">Glutathione peroxidase</fullName>
    </recommendedName>
</protein>
<dbReference type="AlphaFoldDB" id="A0A084EWW5"/>
<evidence type="ECO:0000313" key="6">
    <source>
        <dbReference type="EMBL" id="KEZ22457.1"/>
    </source>
</evidence>
<feature type="active site" evidence="4">
    <location>
        <position position="36"/>
    </location>
</feature>
<dbReference type="InterPro" id="IPR036249">
    <property type="entry name" value="Thioredoxin-like_sf"/>
</dbReference>
<evidence type="ECO:0000256" key="1">
    <source>
        <dbReference type="ARBA" id="ARBA00006926"/>
    </source>
</evidence>
<dbReference type="Gene3D" id="3.40.30.10">
    <property type="entry name" value="Glutaredoxin"/>
    <property type="match status" value="1"/>
</dbReference>
<dbReference type="Pfam" id="PF00255">
    <property type="entry name" value="GSHPx"/>
    <property type="match status" value="1"/>
</dbReference>
<dbReference type="InterPro" id="IPR000889">
    <property type="entry name" value="Glutathione_peroxidase"/>
</dbReference>
<dbReference type="EMBL" id="JFDP01000075">
    <property type="protein sequence ID" value="KEZ22457.1"/>
    <property type="molecule type" value="Genomic_DNA"/>
</dbReference>
<dbReference type="Proteomes" id="UP000028537">
    <property type="component" value="Unassembled WGS sequence"/>
</dbReference>
<dbReference type="GO" id="GO:0004601">
    <property type="term" value="F:peroxidase activity"/>
    <property type="evidence" value="ECO:0007669"/>
    <property type="project" value="UniProtKB-KW"/>
</dbReference>
<sequence length="157" mass="18670">MINLKDYTVYDVHGNLYDWSKTDNKLVLIVNTASKCGFSYQLDRFEWLHNKYKDQGLVILAFPSRQFLYQEFATNQEVAHFCRSKQFSFDVMQITNILGRDINPLFEKLINEHPWSHRAKAIKWNYEKFFVKNNEVIARFKSDVCACALEEFIIKNL</sequence>
<accession>A0A084EWW5</accession>
<dbReference type="RefSeq" id="WP_231428087.1">
    <property type="nucleotide sequence ID" value="NZ_JFDP01000075.1"/>
</dbReference>
<dbReference type="PRINTS" id="PR01011">
    <property type="entry name" value="GLUTPROXDASE"/>
</dbReference>
<proteinExistence type="inferred from homology"/>
<organism evidence="6 7">
    <name type="scientific">Ureaplasma diversum NCTC 246</name>
    <dbReference type="NCBI Taxonomy" id="1188241"/>
    <lineage>
        <taxon>Bacteria</taxon>
        <taxon>Bacillati</taxon>
        <taxon>Mycoplasmatota</taxon>
        <taxon>Mycoplasmoidales</taxon>
        <taxon>Mycoplasmoidaceae</taxon>
        <taxon>Ureaplasma</taxon>
    </lineage>
</organism>
<dbReference type="eggNOG" id="COG0386">
    <property type="taxonomic scope" value="Bacteria"/>
</dbReference>
<dbReference type="PROSITE" id="PS51355">
    <property type="entry name" value="GLUTATHIONE_PEROXID_3"/>
    <property type="match status" value="1"/>
</dbReference>
<dbReference type="PANTHER" id="PTHR11592:SF78">
    <property type="entry name" value="GLUTATHIONE PEROXIDASE"/>
    <property type="match status" value="1"/>
</dbReference>
<dbReference type="PIRSF" id="PIRSF000303">
    <property type="entry name" value="Glutathion_perox"/>
    <property type="match status" value="1"/>
</dbReference>
<keyword evidence="7" id="KW-1185">Reference proteome</keyword>
<dbReference type="GO" id="GO:0034599">
    <property type="term" value="P:cellular response to oxidative stress"/>
    <property type="evidence" value="ECO:0007669"/>
    <property type="project" value="TreeGrafter"/>
</dbReference>
<dbReference type="PANTHER" id="PTHR11592">
    <property type="entry name" value="GLUTATHIONE PEROXIDASE"/>
    <property type="match status" value="1"/>
</dbReference>
<evidence type="ECO:0000313" key="7">
    <source>
        <dbReference type="Proteomes" id="UP000028537"/>
    </source>
</evidence>
<evidence type="ECO:0000256" key="3">
    <source>
        <dbReference type="ARBA" id="ARBA00023002"/>
    </source>
</evidence>
<evidence type="ECO:0000256" key="2">
    <source>
        <dbReference type="ARBA" id="ARBA00022559"/>
    </source>
</evidence>
<evidence type="ECO:0000256" key="4">
    <source>
        <dbReference type="PIRSR" id="PIRSR000303-1"/>
    </source>
</evidence>